<gene>
    <name evidence="4" type="ordered locus">Dshi_3049</name>
</gene>
<dbReference type="InterPro" id="IPR001509">
    <property type="entry name" value="Epimerase_deHydtase"/>
</dbReference>
<keyword evidence="5" id="KW-1185">Reference proteome</keyword>
<evidence type="ECO:0000259" key="3">
    <source>
        <dbReference type="Pfam" id="PF01370"/>
    </source>
</evidence>
<dbReference type="KEGG" id="dsh:Dshi_3049"/>
<dbReference type="GO" id="GO:0016491">
    <property type="term" value="F:oxidoreductase activity"/>
    <property type="evidence" value="ECO:0007669"/>
    <property type="project" value="InterPro"/>
</dbReference>
<evidence type="ECO:0000313" key="5">
    <source>
        <dbReference type="Proteomes" id="UP000006833"/>
    </source>
</evidence>
<dbReference type="InterPro" id="IPR050005">
    <property type="entry name" value="DenD"/>
</dbReference>
<dbReference type="Pfam" id="PF01370">
    <property type="entry name" value="Epimerase"/>
    <property type="match status" value="1"/>
</dbReference>
<reference evidence="5" key="1">
    <citation type="journal article" date="2010" name="ISME J.">
        <title>The complete genome sequence of the algal symbiont Dinoroseobacter shibae: a hitchhiker's guide to life in the sea.</title>
        <authorList>
            <person name="Wagner-Dobler I."/>
            <person name="Ballhausen B."/>
            <person name="Berger M."/>
            <person name="Brinkhoff T."/>
            <person name="Buchholz I."/>
            <person name="Bunk B."/>
            <person name="Cypionka H."/>
            <person name="Daniel R."/>
            <person name="Drepper T."/>
            <person name="Gerdts G."/>
            <person name="Hahnke S."/>
            <person name="Han C."/>
            <person name="Jahn D."/>
            <person name="Kalhoefer D."/>
            <person name="Kiss H."/>
            <person name="Klenk H.P."/>
            <person name="Kyrpides N."/>
            <person name="Liebl W."/>
            <person name="Liesegang H."/>
            <person name="Meincke L."/>
            <person name="Pati A."/>
            <person name="Petersen J."/>
            <person name="Piekarski T."/>
            <person name="Pommerenke C."/>
            <person name="Pradella S."/>
            <person name="Pukall R."/>
            <person name="Rabus R."/>
            <person name="Stackebrandt E."/>
            <person name="Thole S."/>
            <person name="Thompson L."/>
            <person name="Tielen P."/>
            <person name="Tomasch J."/>
            <person name="von Jan M."/>
            <person name="Wanphrut N."/>
            <person name="Wichels A."/>
            <person name="Zech H."/>
            <person name="Simon M."/>
        </authorList>
    </citation>
    <scope>NUCLEOTIDE SEQUENCE [LARGE SCALE GENOMIC DNA]</scope>
    <source>
        <strain evidence="5">DSM 16493 / NCIMB 14021 / DFL 12</strain>
    </source>
</reference>
<dbReference type="STRING" id="398580.Dshi_3049"/>
<feature type="domain" description="NAD-dependent epimerase/dehydratase" evidence="3">
    <location>
        <begin position="4"/>
        <end position="217"/>
    </location>
</feature>
<dbReference type="Proteomes" id="UP000006833">
    <property type="component" value="Chromosome"/>
</dbReference>
<dbReference type="SUPFAM" id="SSF51735">
    <property type="entry name" value="NAD(P)-binding Rossmann-fold domains"/>
    <property type="match status" value="1"/>
</dbReference>
<dbReference type="PANTHER" id="PTHR43103">
    <property type="entry name" value="NUCLEOSIDE-DIPHOSPHATE-SUGAR EPIMERASE"/>
    <property type="match status" value="1"/>
</dbReference>
<dbReference type="eggNOG" id="COG0451">
    <property type="taxonomic scope" value="Bacteria"/>
</dbReference>
<evidence type="ECO:0000256" key="2">
    <source>
        <dbReference type="ARBA" id="ARBA00023277"/>
    </source>
</evidence>
<evidence type="ECO:0000256" key="1">
    <source>
        <dbReference type="ARBA" id="ARBA00022857"/>
    </source>
</evidence>
<keyword evidence="2" id="KW-0119">Carbohydrate metabolism</keyword>
<proteinExistence type="predicted"/>
<dbReference type="OrthoDB" id="9801056at2"/>
<dbReference type="AlphaFoldDB" id="A8LL33"/>
<accession>A8LL33</accession>
<dbReference type="HOGENOM" id="CLU_007383_19_0_5"/>
<sequence>MRAMIIGAAGMLGAKLSTQIAQGAVPGITDLVLVDRIAPAPVPGLPCQCLAADLGAAGAAAELAALAPDLVFHLAAVVSGQAEAEFDTGYAVNLDASRALFEALRALETRPRVVFASSLAVYGPPFPDVVPEDFVLRPASSYGTQKAMVELLLADYSRKGFLRGTSLRLPTVSVRPGAPNAAASGFLSGILREPLAGQAANCPVPDVTRVWIASPDVTVAGLAHAAALDWDRIAPHPVLNLRGISVTVGEMLDALEQQAGPDARALVSRNPDPAIARIVQSWPEAFVTDTAAALDFPVNPDFPAILREYIDQYA</sequence>
<dbReference type="RefSeq" id="WP_012179710.1">
    <property type="nucleotide sequence ID" value="NC_009952.1"/>
</dbReference>
<dbReference type="Gene3D" id="3.40.50.720">
    <property type="entry name" value="NAD(P)-binding Rossmann-like Domain"/>
    <property type="match status" value="1"/>
</dbReference>
<protein>
    <submittedName>
        <fullName evidence="4">NAD-dependent epimerase/dehydratase</fullName>
    </submittedName>
</protein>
<dbReference type="Gene3D" id="3.90.25.10">
    <property type="entry name" value="UDP-galactose 4-epimerase, domain 1"/>
    <property type="match status" value="1"/>
</dbReference>
<name>A8LL33_DINSH</name>
<dbReference type="EMBL" id="CP000830">
    <property type="protein sequence ID" value="ABV94782.1"/>
    <property type="molecule type" value="Genomic_DNA"/>
</dbReference>
<dbReference type="PANTHER" id="PTHR43103:SF3">
    <property type="entry name" value="ADP-L-GLYCERO-D-MANNO-HEPTOSE-6-EPIMERASE"/>
    <property type="match status" value="1"/>
</dbReference>
<dbReference type="NCBIfam" id="NF043036">
    <property type="entry name" value="ErythonDh"/>
    <property type="match status" value="1"/>
</dbReference>
<keyword evidence="1" id="KW-0521">NADP</keyword>
<evidence type="ECO:0000313" key="4">
    <source>
        <dbReference type="EMBL" id="ABV94782.1"/>
    </source>
</evidence>
<dbReference type="InterPro" id="IPR036291">
    <property type="entry name" value="NAD(P)-bd_dom_sf"/>
</dbReference>
<organism evidence="4 5">
    <name type="scientific">Dinoroseobacter shibae (strain DSM 16493 / NCIMB 14021 / DFL 12)</name>
    <dbReference type="NCBI Taxonomy" id="398580"/>
    <lineage>
        <taxon>Bacteria</taxon>
        <taxon>Pseudomonadati</taxon>
        <taxon>Pseudomonadota</taxon>
        <taxon>Alphaproteobacteria</taxon>
        <taxon>Rhodobacterales</taxon>
        <taxon>Roseobacteraceae</taxon>
        <taxon>Dinoroseobacter</taxon>
    </lineage>
</organism>